<name>A0A017SXY7_9BACT</name>
<dbReference type="eggNOG" id="COG1506">
    <property type="taxonomic scope" value="Bacteria"/>
</dbReference>
<organism evidence="5 6">
    <name type="scientific">Chondromyces apiculatus DSM 436</name>
    <dbReference type="NCBI Taxonomy" id="1192034"/>
    <lineage>
        <taxon>Bacteria</taxon>
        <taxon>Pseudomonadati</taxon>
        <taxon>Myxococcota</taxon>
        <taxon>Polyangia</taxon>
        <taxon>Polyangiales</taxon>
        <taxon>Polyangiaceae</taxon>
        <taxon>Chondromyces</taxon>
    </lineage>
</organism>
<dbReference type="Gene3D" id="3.40.50.1820">
    <property type="entry name" value="alpha/beta hydrolase"/>
    <property type="match status" value="1"/>
</dbReference>
<dbReference type="STRING" id="1192034.CAP_8574"/>
<keyword evidence="3" id="KW-0732">Signal</keyword>
<evidence type="ECO:0000313" key="5">
    <source>
        <dbReference type="EMBL" id="EYF01151.1"/>
    </source>
</evidence>
<evidence type="ECO:0000313" key="6">
    <source>
        <dbReference type="Proteomes" id="UP000019678"/>
    </source>
</evidence>
<dbReference type="PROSITE" id="PS51257">
    <property type="entry name" value="PROKAR_LIPOPROTEIN"/>
    <property type="match status" value="1"/>
</dbReference>
<dbReference type="Gene3D" id="2.120.10.30">
    <property type="entry name" value="TolB, C-terminal domain"/>
    <property type="match status" value="1"/>
</dbReference>
<evidence type="ECO:0000259" key="4">
    <source>
        <dbReference type="Pfam" id="PF00326"/>
    </source>
</evidence>
<dbReference type="OrthoDB" id="4269629at2"/>
<dbReference type="InterPro" id="IPR001375">
    <property type="entry name" value="Peptidase_S9_cat"/>
</dbReference>
<dbReference type="Proteomes" id="UP000019678">
    <property type="component" value="Unassembled WGS sequence"/>
</dbReference>
<protein>
    <submittedName>
        <fullName evidence="5">Dipeptidyl anminopeptidase</fullName>
    </submittedName>
</protein>
<dbReference type="AlphaFoldDB" id="A0A017SXY7"/>
<dbReference type="EMBL" id="ASRX01000087">
    <property type="protein sequence ID" value="EYF01151.1"/>
    <property type="molecule type" value="Genomic_DNA"/>
</dbReference>
<dbReference type="Pfam" id="PF00326">
    <property type="entry name" value="Peptidase_S9"/>
    <property type="match status" value="1"/>
</dbReference>
<dbReference type="PANTHER" id="PTHR42776:SF27">
    <property type="entry name" value="DIPEPTIDYL PEPTIDASE FAMILY MEMBER 6"/>
    <property type="match status" value="1"/>
</dbReference>
<proteinExistence type="predicted"/>
<dbReference type="InterPro" id="IPR029058">
    <property type="entry name" value="AB_hydrolase_fold"/>
</dbReference>
<feature type="compositionally biased region" description="Pro residues" evidence="2">
    <location>
        <begin position="24"/>
        <end position="36"/>
    </location>
</feature>
<evidence type="ECO:0000256" key="1">
    <source>
        <dbReference type="ARBA" id="ARBA00022801"/>
    </source>
</evidence>
<comment type="caution">
    <text evidence="5">The sequence shown here is derived from an EMBL/GenBank/DDBJ whole genome shotgun (WGS) entry which is preliminary data.</text>
</comment>
<evidence type="ECO:0000256" key="3">
    <source>
        <dbReference type="SAM" id="SignalP"/>
    </source>
</evidence>
<dbReference type="SUPFAM" id="SSF53474">
    <property type="entry name" value="alpha/beta-Hydrolases"/>
    <property type="match status" value="1"/>
</dbReference>
<evidence type="ECO:0000256" key="2">
    <source>
        <dbReference type="SAM" id="MobiDB-lite"/>
    </source>
</evidence>
<keyword evidence="6" id="KW-1185">Reference proteome</keyword>
<feature type="domain" description="Peptidase S9 prolyl oligopeptidase catalytic" evidence="4">
    <location>
        <begin position="459"/>
        <end position="669"/>
    </location>
</feature>
<dbReference type="PANTHER" id="PTHR42776">
    <property type="entry name" value="SERINE PEPTIDASE S9 FAMILY MEMBER"/>
    <property type="match status" value="1"/>
</dbReference>
<sequence>MRILRSLTTIVGLSLLSACSGAPPAEPAPPSAPPAASPANPAVAPPAAAMPIKAPRADANLIPRKVLFGNPERAAPRISPDGKHLAFLAPDQGVLNVWVAPIGDLKAAKVVTQDRKRGIRMFFWPFDGQHLVYLQDKDGDENFHIYAVDLKTNETKDLTPYEGARAEFGGLSEKIPGEIVVGLNDRDKKYHDLYRVSLKSGERKLIYKNEQFSEIITDDAFKARLGSKMLGTGGQEVLDLSGKEPKPFIAYGQEDSLTTNPLGYDAAGKILYFFDSRGRDTAALVTLDAAGKATVLAQDSKADIQGVMAHPKTGKIQAVKSDYERRQWQVIDKALQADFDALKTVTDGDFDVISRTLDDSKWTVAYVLSNGPVRYYLYDRAKKKADFLFTNQSALEKAQLAKMTPVIVKARDGLDLVNYLTLPVASDPDGDARPAQPLPTVLLVHGGPWARDGWGLNPMHQWLANRGYAVLSVNYRGSTGFGKKFVNAGDKEWAGKMHDDLLDSVKWLGDQKIAADKQVAIMGGSYGGYATLVGLTYTPDTFACGVDIVGPSSLLTLLQSIPPYWAPMLEQFAKRVGDPRTEEGKQLLLSRSPLTKVDAIKRPLLIGQGANDPRVKQAESDQIVKAMQDKKIPVTYALYPDEGHGFARPENRLSFYAVAETFLAQCLGGSYQPVGEDFKGSTIQVPAGADSVYGLSEALPKR</sequence>
<dbReference type="InterPro" id="IPR011042">
    <property type="entry name" value="6-blade_b-propeller_TolB-like"/>
</dbReference>
<dbReference type="SUPFAM" id="SSF82171">
    <property type="entry name" value="DPP6 N-terminal domain-like"/>
    <property type="match status" value="1"/>
</dbReference>
<feature type="chain" id="PRO_5001496442" evidence="3">
    <location>
        <begin position="25"/>
        <end position="702"/>
    </location>
</feature>
<accession>A0A017SXY7</accession>
<gene>
    <name evidence="5" type="ORF">CAP_8574</name>
</gene>
<keyword evidence="1" id="KW-0378">Hydrolase</keyword>
<reference evidence="5 6" key="1">
    <citation type="submission" date="2013-05" db="EMBL/GenBank/DDBJ databases">
        <title>Genome assembly of Chondromyces apiculatus DSM 436.</title>
        <authorList>
            <person name="Sharma G."/>
            <person name="Khatri I."/>
            <person name="Kaur C."/>
            <person name="Mayilraj S."/>
            <person name="Subramanian S."/>
        </authorList>
    </citation>
    <scope>NUCLEOTIDE SEQUENCE [LARGE SCALE GENOMIC DNA]</scope>
    <source>
        <strain evidence="5 6">DSM 436</strain>
    </source>
</reference>
<feature type="signal peptide" evidence="3">
    <location>
        <begin position="1"/>
        <end position="24"/>
    </location>
</feature>
<dbReference type="GO" id="GO:0004252">
    <property type="term" value="F:serine-type endopeptidase activity"/>
    <property type="evidence" value="ECO:0007669"/>
    <property type="project" value="TreeGrafter"/>
</dbReference>
<feature type="region of interest" description="Disordered" evidence="2">
    <location>
        <begin position="22"/>
        <end position="45"/>
    </location>
</feature>
<dbReference type="GO" id="GO:0006508">
    <property type="term" value="P:proteolysis"/>
    <property type="evidence" value="ECO:0007669"/>
    <property type="project" value="InterPro"/>
</dbReference>